<feature type="region of interest" description="Disordered" evidence="5">
    <location>
        <begin position="138"/>
        <end position="167"/>
    </location>
</feature>
<comment type="caution">
    <text evidence="7">The sequence shown here is derived from an EMBL/GenBank/DDBJ whole genome shotgun (WGS) entry which is preliminary data.</text>
</comment>
<evidence type="ECO:0000256" key="3">
    <source>
        <dbReference type="ARBA" id="ARBA00022989"/>
    </source>
</evidence>
<evidence type="ECO:0000256" key="2">
    <source>
        <dbReference type="ARBA" id="ARBA00022692"/>
    </source>
</evidence>
<evidence type="ECO:0000256" key="6">
    <source>
        <dbReference type="SAM" id="Phobius"/>
    </source>
</evidence>
<keyword evidence="2 6" id="KW-0812">Transmembrane</keyword>
<evidence type="ECO:0000313" key="7">
    <source>
        <dbReference type="EMBL" id="KAK7477921.1"/>
    </source>
</evidence>
<name>A0ABD0JS31_9CAEN</name>
<evidence type="ECO:0008006" key="9">
    <source>
        <dbReference type="Google" id="ProtNLM"/>
    </source>
</evidence>
<comment type="subcellular location">
    <subcellularLocation>
        <location evidence="1">Membrane</location>
        <topology evidence="1">Multi-pass membrane protein</topology>
    </subcellularLocation>
</comment>
<proteinExistence type="predicted"/>
<feature type="transmembrane region" description="Helical" evidence="6">
    <location>
        <begin position="92"/>
        <end position="112"/>
    </location>
</feature>
<accession>A0ABD0JS31</accession>
<protein>
    <recommendedName>
        <fullName evidence="9">Type-1 angiotensin II receptor-associated protein</fullName>
    </recommendedName>
</protein>
<feature type="non-terminal residue" evidence="7">
    <location>
        <position position="1"/>
    </location>
</feature>
<evidence type="ECO:0000256" key="5">
    <source>
        <dbReference type="SAM" id="MobiDB-lite"/>
    </source>
</evidence>
<feature type="compositionally biased region" description="Polar residues" evidence="5">
    <location>
        <begin position="155"/>
        <end position="167"/>
    </location>
</feature>
<feature type="transmembrane region" description="Helical" evidence="6">
    <location>
        <begin position="46"/>
        <end position="68"/>
    </location>
</feature>
<keyword evidence="4 6" id="KW-0472">Membrane</keyword>
<evidence type="ECO:0000313" key="8">
    <source>
        <dbReference type="Proteomes" id="UP001519460"/>
    </source>
</evidence>
<evidence type="ECO:0000256" key="1">
    <source>
        <dbReference type="ARBA" id="ARBA00004141"/>
    </source>
</evidence>
<dbReference type="InterPro" id="IPR009436">
    <property type="entry name" value="AGTRAP"/>
</dbReference>
<dbReference type="PANTHER" id="PTHR16521">
    <property type="entry name" value="TYPE-1 ANGIOTENSIN II RECEPTOR-ASSOCIATED PROTEIN"/>
    <property type="match status" value="1"/>
</dbReference>
<reference evidence="7 8" key="1">
    <citation type="journal article" date="2023" name="Sci. Data">
        <title>Genome assembly of the Korean intertidal mud-creeper Batillaria attramentaria.</title>
        <authorList>
            <person name="Patra A.K."/>
            <person name="Ho P.T."/>
            <person name="Jun S."/>
            <person name="Lee S.J."/>
            <person name="Kim Y."/>
            <person name="Won Y.J."/>
        </authorList>
    </citation>
    <scope>NUCLEOTIDE SEQUENCE [LARGE SCALE GENOMIC DNA]</scope>
    <source>
        <strain evidence="7">Wonlab-2016</strain>
    </source>
</reference>
<dbReference type="GO" id="GO:0016020">
    <property type="term" value="C:membrane"/>
    <property type="evidence" value="ECO:0007669"/>
    <property type="project" value="UniProtKB-SubCell"/>
</dbReference>
<dbReference type="EMBL" id="JACVVK020000338">
    <property type="protein sequence ID" value="KAK7477921.1"/>
    <property type="molecule type" value="Genomic_DNA"/>
</dbReference>
<evidence type="ECO:0000256" key="4">
    <source>
        <dbReference type="ARBA" id="ARBA00023136"/>
    </source>
</evidence>
<organism evidence="7 8">
    <name type="scientific">Batillaria attramentaria</name>
    <dbReference type="NCBI Taxonomy" id="370345"/>
    <lineage>
        <taxon>Eukaryota</taxon>
        <taxon>Metazoa</taxon>
        <taxon>Spiralia</taxon>
        <taxon>Lophotrochozoa</taxon>
        <taxon>Mollusca</taxon>
        <taxon>Gastropoda</taxon>
        <taxon>Caenogastropoda</taxon>
        <taxon>Sorbeoconcha</taxon>
        <taxon>Cerithioidea</taxon>
        <taxon>Batillariidae</taxon>
        <taxon>Batillaria</taxon>
    </lineage>
</organism>
<gene>
    <name evidence="7" type="ORF">BaRGS_00030830</name>
</gene>
<dbReference type="Pfam" id="PF06396">
    <property type="entry name" value="AGTRAP"/>
    <property type="match status" value="1"/>
</dbReference>
<sequence>VIVFVHFILSTWGSLGNWNNGTYLYVHAFVLACGLWAIISSDSTDAVLMMLISLAFSILHDIILLGLYEPRGYDTFERSALVSASHRNEYRFGLGMCITNLILKPLTGFLLFRIYQSRRNESTFTIPGISNLPGLGTPGSGYEDIDKSPHAPYSTVESAQSHDTVAK</sequence>
<feature type="transmembrane region" description="Helical" evidence="6">
    <location>
        <begin position="22"/>
        <end position="39"/>
    </location>
</feature>
<dbReference type="Proteomes" id="UP001519460">
    <property type="component" value="Unassembled WGS sequence"/>
</dbReference>
<dbReference type="PANTHER" id="PTHR16521:SF3">
    <property type="entry name" value="TYPE-1 ANGIOTENSIN II RECEPTOR-ASSOCIATED PROTEIN"/>
    <property type="match status" value="1"/>
</dbReference>
<dbReference type="AlphaFoldDB" id="A0ABD0JS31"/>
<keyword evidence="8" id="KW-1185">Reference proteome</keyword>
<dbReference type="SMART" id="SM00805">
    <property type="entry name" value="AGTRAP"/>
    <property type="match status" value="1"/>
</dbReference>
<keyword evidence="3 6" id="KW-1133">Transmembrane helix</keyword>